<keyword evidence="3" id="KW-1185">Reference proteome</keyword>
<feature type="transmembrane region" description="Helical" evidence="1">
    <location>
        <begin position="29"/>
        <end position="50"/>
    </location>
</feature>
<accession>A0ABP7B8C6</accession>
<reference evidence="3" key="1">
    <citation type="journal article" date="2019" name="Int. J. Syst. Evol. Microbiol.">
        <title>The Global Catalogue of Microorganisms (GCM) 10K type strain sequencing project: providing services to taxonomists for standard genome sequencing and annotation.</title>
        <authorList>
            <consortium name="The Broad Institute Genomics Platform"/>
            <consortium name="The Broad Institute Genome Sequencing Center for Infectious Disease"/>
            <person name="Wu L."/>
            <person name="Ma J."/>
        </authorList>
    </citation>
    <scope>NUCLEOTIDE SEQUENCE [LARGE SCALE GENOMIC DNA]</scope>
    <source>
        <strain evidence="3">JCM 16546</strain>
    </source>
</reference>
<evidence type="ECO:0000313" key="2">
    <source>
        <dbReference type="EMBL" id="GAA3650741.1"/>
    </source>
</evidence>
<protein>
    <recommendedName>
        <fullName evidence="4">Integral membrane protein</fullName>
    </recommendedName>
</protein>
<dbReference type="Proteomes" id="UP001410795">
    <property type="component" value="Unassembled WGS sequence"/>
</dbReference>
<keyword evidence="1" id="KW-1133">Transmembrane helix</keyword>
<organism evidence="2 3">
    <name type="scientific">Microbacterium marinilacus</name>
    <dbReference type="NCBI Taxonomy" id="415209"/>
    <lineage>
        <taxon>Bacteria</taxon>
        <taxon>Bacillati</taxon>
        <taxon>Actinomycetota</taxon>
        <taxon>Actinomycetes</taxon>
        <taxon>Micrococcales</taxon>
        <taxon>Microbacteriaceae</taxon>
        <taxon>Microbacterium</taxon>
    </lineage>
</organism>
<evidence type="ECO:0000256" key="1">
    <source>
        <dbReference type="SAM" id="Phobius"/>
    </source>
</evidence>
<dbReference type="RefSeq" id="WP_221855843.1">
    <property type="nucleotide sequence ID" value="NZ_BAAAYV010000005.1"/>
</dbReference>
<proteinExistence type="predicted"/>
<comment type="caution">
    <text evidence="2">The sequence shown here is derived from an EMBL/GenBank/DDBJ whole genome shotgun (WGS) entry which is preliminary data.</text>
</comment>
<dbReference type="EMBL" id="BAAAYV010000005">
    <property type="protein sequence ID" value="GAA3650741.1"/>
    <property type="molecule type" value="Genomic_DNA"/>
</dbReference>
<sequence>MASAGLVVCACLATAGLVADVQYAVVLLPLTALALATVWSLVFFGAAWIVSEVGRRRPR</sequence>
<keyword evidence="1" id="KW-0812">Transmembrane</keyword>
<evidence type="ECO:0000313" key="3">
    <source>
        <dbReference type="Proteomes" id="UP001410795"/>
    </source>
</evidence>
<evidence type="ECO:0008006" key="4">
    <source>
        <dbReference type="Google" id="ProtNLM"/>
    </source>
</evidence>
<keyword evidence="1" id="KW-0472">Membrane</keyword>
<gene>
    <name evidence="2" type="ORF">GCM10022202_07970</name>
</gene>
<name>A0ABP7B8C6_9MICO</name>